<dbReference type="AlphaFoldDB" id="A0AAV5EH32"/>
<dbReference type="PANTHER" id="PTHR12320">
    <property type="entry name" value="PROTEIN PHOSPHATASE 2C"/>
    <property type="match status" value="1"/>
</dbReference>
<comment type="catalytic activity">
    <reaction evidence="1 3">
        <text>O-phospho-L-seryl-[protein] + H2O = L-seryl-[protein] + phosphate</text>
        <dbReference type="Rhea" id="RHEA:20629"/>
        <dbReference type="Rhea" id="RHEA-COMP:9863"/>
        <dbReference type="Rhea" id="RHEA-COMP:11604"/>
        <dbReference type="ChEBI" id="CHEBI:15377"/>
        <dbReference type="ChEBI" id="CHEBI:29999"/>
        <dbReference type="ChEBI" id="CHEBI:43474"/>
        <dbReference type="ChEBI" id="CHEBI:83421"/>
        <dbReference type="EC" id="3.1.3.16"/>
    </reaction>
</comment>
<proteinExistence type="inferred from homology"/>
<evidence type="ECO:0000256" key="4">
    <source>
        <dbReference type="SAM" id="MobiDB-lite"/>
    </source>
</evidence>
<keyword evidence="3" id="KW-0479">Metal-binding</keyword>
<evidence type="ECO:0000256" key="2">
    <source>
        <dbReference type="ARBA" id="ARBA00048336"/>
    </source>
</evidence>
<reference evidence="6" key="1">
    <citation type="journal article" date="2018" name="DNA Res.">
        <title>Multiple hybrid de novo genome assembly of finger millet, an orphan allotetraploid crop.</title>
        <authorList>
            <person name="Hatakeyama M."/>
            <person name="Aluri S."/>
            <person name="Balachadran M.T."/>
            <person name="Sivarajan S.R."/>
            <person name="Patrignani A."/>
            <person name="Gruter S."/>
            <person name="Poveda L."/>
            <person name="Shimizu-Inatsugi R."/>
            <person name="Baeten J."/>
            <person name="Francoijs K.J."/>
            <person name="Nataraja K.N."/>
            <person name="Reddy Y.A.N."/>
            <person name="Phadnis S."/>
            <person name="Ravikumar R.L."/>
            <person name="Schlapbach R."/>
            <person name="Sreeman S.M."/>
            <person name="Shimizu K.K."/>
        </authorList>
    </citation>
    <scope>NUCLEOTIDE SEQUENCE</scope>
</reference>
<organism evidence="6 7">
    <name type="scientific">Eleusine coracana subsp. coracana</name>
    <dbReference type="NCBI Taxonomy" id="191504"/>
    <lineage>
        <taxon>Eukaryota</taxon>
        <taxon>Viridiplantae</taxon>
        <taxon>Streptophyta</taxon>
        <taxon>Embryophyta</taxon>
        <taxon>Tracheophyta</taxon>
        <taxon>Spermatophyta</taxon>
        <taxon>Magnoliopsida</taxon>
        <taxon>Liliopsida</taxon>
        <taxon>Poales</taxon>
        <taxon>Poaceae</taxon>
        <taxon>PACMAD clade</taxon>
        <taxon>Chloridoideae</taxon>
        <taxon>Cynodonteae</taxon>
        <taxon>Eleusininae</taxon>
        <taxon>Eleusine</taxon>
    </lineage>
</organism>
<dbReference type="PROSITE" id="PS51746">
    <property type="entry name" value="PPM_2"/>
    <property type="match status" value="1"/>
</dbReference>
<dbReference type="SUPFAM" id="SSF81606">
    <property type="entry name" value="PP2C-like"/>
    <property type="match status" value="1"/>
</dbReference>
<gene>
    <name evidence="6" type="primary">gb09151</name>
    <name evidence="6" type="ORF">PR202_gb09151</name>
</gene>
<dbReference type="EC" id="3.1.3.16" evidence="3"/>
<dbReference type="GO" id="GO:0004722">
    <property type="term" value="F:protein serine/threonine phosphatase activity"/>
    <property type="evidence" value="ECO:0007669"/>
    <property type="project" value="UniProtKB-EC"/>
</dbReference>
<keyword evidence="7" id="KW-1185">Reference proteome</keyword>
<comment type="cofactor">
    <cofactor evidence="3">
        <name>Mn(2+)</name>
        <dbReference type="ChEBI" id="CHEBI:29035"/>
    </cofactor>
</comment>
<keyword evidence="3" id="KW-0378">Hydrolase</keyword>
<evidence type="ECO:0000313" key="7">
    <source>
        <dbReference type="Proteomes" id="UP001054889"/>
    </source>
</evidence>
<keyword evidence="3" id="KW-0464">Manganese</keyword>
<feature type="domain" description="PPM-type phosphatase" evidence="5">
    <location>
        <begin position="142"/>
        <end position="364"/>
    </location>
</feature>
<dbReference type="EMBL" id="BQKI01000075">
    <property type="protein sequence ID" value="GJN21653.1"/>
    <property type="molecule type" value="Genomic_DNA"/>
</dbReference>
<feature type="region of interest" description="Disordered" evidence="4">
    <location>
        <begin position="65"/>
        <end position="140"/>
    </location>
</feature>
<dbReference type="Proteomes" id="UP001054889">
    <property type="component" value="Unassembled WGS sequence"/>
</dbReference>
<evidence type="ECO:0000256" key="3">
    <source>
        <dbReference type="RuleBase" id="RU366020"/>
    </source>
</evidence>
<dbReference type="InterPro" id="IPR039123">
    <property type="entry name" value="PPTC7"/>
</dbReference>
<dbReference type="SMART" id="SM00331">
    <property type="entry name" value="PP2C_SIG"/>
    <property type="match status" value="1"/>
</dbReference>
<comment type="cofactor">
    <cofactor evidence="3">
        <name>Mg(2+)</name>
        <dbReference type="ChEBI" id="CHEBI:18420"/>
    </cofactor>
</comment>
<comment type="similarity">
    <text evidence="3">Belongs to the PP2C family.</text>
</comment>
<name>A0AAV5EH32_ELECO</name>
<dbReference type="SMART" id="SM00332">
    <property type="entry name" value="PP2Cc"/>
    <property type="match status" value="1"/>
</dbReference>
<comment type="catalytic activity">
    <reaction evidence="2 3">
        <text>O-phospho-L-threonyl-[protein] + H2O = L-threonyl-[protein] + phosphate</text>
        <dbReference type="Rhea" id="RHEA:47004"/>
        <dbReference type="Rhea" id="RHEA-COMP:11060"/>
        <dbReference type="Rhea" id="RHEA-COMP:11605"/>
        <dbReference type="ChEBI" id="CHEBI:15377"/>
        <dbReference type="ChEBI" id="CHEBI:30013"/>
        <dbReference type="ChEBI" id="CHEBI:43474"/>
        <dbReference type="ChEBI" id="CHEBI:61977"/>
        <dbReference type="EC" id="3.1.3.16"/>
    </reaction>
</comment>
<comment type="caution">
    <text evidence="6">The sequence shown here is derived from an EMBL/GenBank/DDBJ whole genome shotgun (WGS) entry which is preliminary data.</text>
</comment>
<evidence type="ECO:0000313" key="6">
    <source>
        <dbReference type="EMBL" id="GJN21653.1"/>
    </source>
</evidence>
<evidence type="ECO:0000256" key="1">
    <source>
        <dbReference type="ARBA" id="ARBA00047761"/>
    </source>
</evidence>
<accession>A0AAV5EH32</accession>
<sequence>MADTAEKLKKRQALSTMDEPATPEIRPAVARRLKKIMQTLGKAVAYFHPVIPVPKDSDHVPAVALESGGHEDHNNNCHGREESDAAPLTPRPAQDDTDDSPGGEPDAVAPPVRKQVDDDVPKQLDNSNDCRPGQEPEAAPPALRMDVASCFAPDHGEDAHFTLPDAGVIGVADGVGSYRHKGVDASAFARALMKNAQAEAELATTKPICPHTLLRTAYDAAARSRTPGASTAVILALDGGAAATLRWAFVGDSGFAVLRGGKIVHRSAQQRERFNCPSQLSTRGRSGGIHKADVGGVAVAGGDVVVAGTDGLWDNVSDKTLEWYVNKGAKEGWSPQRMAERIAGYASTKVARKVDDVTVVVAFIVASGL</sequence>
<dbReference type="InterPro" id="IPR001932">
    <property type="entry name" value="PPM-type_phosphatase-like_dom"/>
</dbReference>
<dbReference type="PANTHER" id="PTHR12320:SF81">
    <property type="entry name" value="PROTEIN PHOSPHATASE 2C 23-RELATED"/>
    <property type="match status" value="1"/>
</dbReference>
<keyword evidence="3" id="KW-0904">Protein phosphatase</keyword>
<dbReference type="InterPro" id="IPR036457">
    <property type="entry name" value="PPM-type-like_dom_sf"/>
</dbReference>
<reference evidence="6" key="2">
    <citation type="submission" date="2021-12" db="EMBL/GenBank/DDBJ databases">
        <title>Resequencing data analysis of finger millet.</title>
        <authorList>
            <person name="Hatakeyama M."/>
            <person name="Aluri S."/>
            <person name="Balachadran M.T."/>
            <person name="Sivarajan S.R."/>
            <person name="Poveda L."/>
            <person name="Shimizu-Inatsugi R."/>
            <person name="Schlapbach R."/>
            <person name="Sreeman S.M."/>
            <person name="Shimizu K.K."/>
        </authorList>
    </citation>
    <scope>NUCLEOTIDE SEQUENCE</scope>
</reference>
<keyword evidence="3" id="KW-0460">Magnesium</keyword>
<dbReference type="Pfam" id="PF07228">
    <property type="entry name" value="SpoIIE"/>
    <property type="match status" value="1"/>
</dbReference>
<evidence type="ECO:0000259" key="5">
    <source>
        <dbReference type="PROSITE" id="PS51746"/>
    </source>
</evidence>
<feature type="region of interest" description="Disordered" evidence="4">
    <location>
        <begin position="1"/>
        <end position="26"/>
    </location>
</feature>
<dbReference type="GO" id="GO:0046872">
    <property type="term" value="F:metal ion binding"/>
    <property type="evidence" value="ECO:0007669"/>
    <property type="project" value="UniProtKB-UniRule"/>
</dbReference>
<dbReference type="Gene3D" id="3.60.40.10">
    <property type="entry name" value="PPM-type phosphatase domain"/>
    <property type="match status" value="1"/>
</dbReference>
<protein>
    <recommendedName>
        <fullName evidence="3">Protein phosphatase</fullName>
        <ecNumber evidence="3">3.1.3.16</ecNumber>
    </recommendedName>
</protein>
<feature type="compositionally biased region" description="Basic and acidic residues" evidence="4">
    <location>
        <begin position="68"/>
        <end position="83"/>
    </location>
</feature>